<gene>
    <name evidence="1" type="ORF">QAD02_005098</name>
</gene>
<dbReference type="Proteomes" id="UP001239111">
    <property type="component" value="Chromosome 3"/>
</dbReference>
<name>A0ACC2NRR9_9HYME</name>
<dbReference type="EMBL" id="CM056743">
    <property type="protein sequence ID" value="KAJ8673836.1"/>
    <property type="molecule type" value="Genomic_DNA"/>
</dbReference>
<comment type="caution">
    <text evidence="1">The sequence shown here is derived from an EMBL/GenBank/DDBJ whole genome shotgun (WGS) entry which is preliminary data.</text>
</comment>
<reference evidence="1" key="1">
    <citation type="submission" date="2023-04" db="EMBL/GenBank/DDBJ databases">
        <title>A chromosome-level genome assembly of the parasitoid wasp Eretmocerus hayati.</title>
        <authorList>
            <person name="Zhong Y."/>
            <person name="Liu S."/>
            <person name="Liu Y."/>
        </authorList>
    </citation>
    <scope>NUCLEOTIDE SEQUENCE</scope>
    <source>
        <strain evidence="1">ZJU_SS_LIU_2023</strain>
    </source>
</reference>
<organism evidence="1 2">
    <name type="scientific">Eretmocerus hayati</name>
    <dbReference type="NCBI Taxonomy" id="131215"/>
    <lineage>
        <taxon>Eukaryota</taxon>
        <taxon>Metazoa</taxon>
        <taxon>Ecdysozoa</taxon>
        <taxon>Arthropoda</taxon>
        <taxon>Hexapoda</taxon>
        <taxon>Insecta</taxon>
        <taxon>Pterygota</taxon>
        <taxon>Neoptera</taxon>
        <taxon>Endopterygota</taxon>
        <taxon>Hymenoptera</taxon>
        <taxon>Apocrita</taxon>
        <taxon>Proctotrupomorpha</taxon>
        <taxon>Chalcidoidea</taxon>
        <taxon>Aphelinidae</taxon>
        <taxon>Aphelininae</taxon>
        <taxon>Eretmocerus</taxon>
    </lineage>
</organism>
<evidence type="ECO:0000313" key="1">
    <source>
        <dbReference type="EMBL" id="KAJ8673836.1"/>
    </source>
</evidence>
<sequence length="517" mass="57580">MERKNPSGSKPREAPPNEPAAPAPEEVIEEACVDAVNPPLPPQPDAVLPPVERVHVIIDEPPREGPVQEEQQIQRGPIQPAAPKEQHYNMRTPRKLFIVSTILSYILGISSASQKPYKFKKEFSIPENVSKTFVKGSFFGTDSNDVSYAICEITKPNLEKLCNVTLISTSVENSDLKQTCNGVRVFASENKELFLGGYFQLWQFTKDHIVLAWWDNTPKDSTEARNQNFHITIQNMATCNSSHKKFTIDKVGYGSFPSLLLYKDSVHVVLNSLETCKAPGNCRIAFNLEGAQIGEVSPYKPSITGYASPVSSLDVSKGFFMEVQDTKGVQVFLVNQTGDGKTLIEDKFEAESDNHTVVFSSTHEHYGLCRATNLLNDSVTHKSVTCYQFNASGEKTLEKKLELPKAAAAISIHNLEKGGIIVMAAGRNMSNVNDADKESFDVYKVSSNGMSEKFITLDRPNIHCRKESNSDLDQPDIKISEFESRMCFYFACLTSSCKRMGFGARCVPKDDFQKRFD</sequence>
<proteinExistence type="predicted"/>
<evidence type="ECO:0000313" key="2">
    <source>
        <dbReference type="Proteomes" id="UP001239111"/>
    </source>
</evidence>
<keyword evidence="2" id="KW-1185">Reference proteome</keyword>
<accession>A0ACC2NRR9</accession>
<protein>
    <submittedName>
        <fullName evidence="1">Uncharacterized protein</fullName>
    </submittedName>
</protein>